<name>A0A0P0YRC5_9ENTR</name>
<evidence type="ECO:0000313" key="8">
    <source>
        <dbReference type="EMBL" id="BAT23542.1"/>
    </source>
</evidence>
<evidence type="ECO:0000256" key="6">
    <source>
        <dbReference type="ARBA" id="ARBA00049738"/>
    </source>
</evidence>
<keyword evidence="3 7" id="KW-0812">Transmembrane</keyword>
<evidence type="ECO:0000256" key="4">
    <source>
        <dbReference type="ARBA" id="ARBA00022989"/>
    </source>
</evidence>
<evidence type="ECO:0000256" key="1">
    <source>
        <dbReference type="ARBA" id="ARBA00004651"/>
    </source>
</evidence>
<feature type="transmembrane region" description="Helical" evidence="7">
    <location>
        <begin position="146"/>
        <end position="166"/>
    </location>
</feature>
<dbReference type="EMBL" id="AB924567">
    <property type="protein sequence ID" value="BAT23542.1"/>
    <property type="molecule type" value="Genomic_DNA"/>
</dbReference>
<feature type="transmembrane region" description="Helical" evidence="7">
    <location>
        <begin position="82"/>
        <end position="101"/>
    </location>
</feature>
<feature type="transmembrane region" description="Helical" evidence="7">
    <location>
        <begin position="113"/>
        <end position="140"/>
    </location>
</feature>
<feature type="transmembrane region" description="Helical" evidence="7">
    <location>
        <begin position="173"/>
        <end position="196"/>
    </location>
</feature>
<dbReference type="PANTHER" id="PTHR30250">
    <property type="entry name" value="PST FAMILY PREDICTED COLANIC ACID TRANSPORTER"/>
    <property type="match status" value="1"/>
</dbReference>
<protein>
    <recommendedName>
        <fullName evidence="6">Putative O-antigen transporter</fullName>
    </recommendedName>
</protein>
<feature type="transmembrane region" description="Helical" evidence="7">
    <location>
        <begin position="356"/>
        <end position="378"/>
    </location>
</feature>
<keyword evidence="2" id="KW-1003">Cell membrane</keyword>
<gene>
    <name evidence="8" type="primary">wzx</name>
</gene>
<sequence>MIRKIYLSLFSFITLKEDNHMDVFLCEVWDLNRYSKLLNNSIIFALGNLGSKLVVILLVPLYTFYLTAQDYGVVDLISSTQALMMPFITLTIEQALLRYIISNQNKDETNSLFSTSLFICICTLIVLLILCLVVAMFSIWNVKLIIYFYLLVFVAVVQVLFSTYLRAVGKTKIFAFSGVLQVVALLILNGLFLVYFKLGINGYLISLIGSYIFSSLYCIYYARDITISYKSVNKEVFHKIIRFSLPLIPNYSMWWLVNNSTRYVVLSFVGLSANGLFAVASKIPMCINVFVTVFQQAWQISAFEEFESKDRAKYYSSVFRSYYQFLFLLASILLVLNKDIFRYLVSSEYFMAWQMVPFLIYGVLYQTFSSFLGTIYTANYKTKSVFLTSLIGAGISIGANFIFIPLYGPAYAGVGASLGFFIMWYLRLKDTRKIIYTELKLIEFSFLNVVYIVQVIFLFLIDDYSWLIQLFIQLLCFTIIVFLTRDFFGSVFVFIKQRMLKKRA</sequence>
<dbReference type="Pfam" id="PF01943">
    <property type="entry name" value="Polysacc_synt"/>
    <property type="match status" value="1"/>
</dbReference>
<dbReference type="GO" id="GO:0005886">
    <property type="term" value="C:plasma membrane"/>
    <property type="evidence" value="ECO:0007669"/>
    <property type="project" value="UniProtKB-SubCell"/>
</dbReference>
<feature type="transmembrane region" description="Helical" evidence="7">
    <location>
        <begin position="385"/>
        <end position="404"/>
    </location>
</feature>
<feature type="transmembrane region" description="Helical" evidence="7">
    <location>
        <begin position="440"/>
        <end position="461"/>
    </location>
</feature>
<feature type="transmembrane region" description="Helical" evidence="7">
    <location>
        <begin position="42"/>
        <end position="62"/>
    </location>
</feature>
<evidence type="ECO:0000256" key="7">
    <source>
        <dbReference type="SAM" id="Phobius"/>
    </source>
</evidence>
<comment type="subcellular location">
    <subcellularLocation>
        <location evidence="1">Cell membrane</location>
        <topology evidence="1">Multi-pass membrane protein</topology>
    </subcellularLocation>
</comment>
<feature type="transmembrane region" description="Helical" evidence="7">
    <location>
        <begin position="318"/>
        <end position="336"/>
    </location>
</feature>
<dbReference type="AlphaFoldDB" id="A0A0P0YRC5"/>
<evidence type="ECO:0000256" key="5">
    <source>
        <dbReference type="ARBA" id="ARBA00023136"/>
    </source>
</evidence>
<feature type="transmembrane region" description="Helical" evidence="7">
    <location>
        <begin position="467"/>
        <end position="495"/>
    </location>
</feature>
<dbReference type="InterPro" id="IPR050833">
    <property type="entry name" value="Poly_Biosynth_Transport"/>
</dbReference>
<feature type="transmembrane region" description="Helical" evidence="7">
    <location>
        <begin position="410"/>
        <end position="428"/>
    </location>
</feature>
<evidence type="ECO:0000256" key="3">
    <source>
        <dbReference type="ARBA" id="ARBA00022692"/>
    </source>
</evidence>
<organism evidence="8">
    <name type="scientific">Klebsiella sp. 5725y</name>
    <dbReference type="NCBI Taxonomy" id="1497806"/>
    <lineage>
        <taxon>Bacteria</taxon>
        <taxon>Pseudomonadati</taxon>
        <taxon>Pseudomonadota</taxon>
        <taxon>Gammaproteobacteria</taxon>
        <taxon>Enterobacterales</taxon>
        <taxon>Enterobacteriaceae</taxon>
        <taxon>Klebsiella/Raoultella group</taxon>
        <taxon>Klebsiella</taxon>
    </lineage>
</organism>
<accession>A0A0P0YRC5</accession>
<reference evidence="8" key="2">
    <citation type="journal article" date="2015" name="Sci. Rep.">
        <title>Genetic analysis of capsular polysaccharide synthesis gene clusters in 79 capsular types of Klebsiella spp.</title>
        <authorList>
            <person name="Pan Y.J."/>
            <person name="Lin T.L."/>
            <person name="Chen C.T."/>
            <person name="Chen Y.Y."/>
            <person name="Hsieh P.F."/>
            <person name="Hsu C.R."/>
            <person name="Wu M.C."/>
            <person name="Wang J.T."/>
        </authorList>
    </citation>
    <scope>NUCLEOTIDE SEQUENCE</scope>
    <source>
        <strain evidence="8">5725y</strain>
    </source>
</reference>
<keyword evidence="4 7" id="KW-1133">Transmembrane helix</keyword>
<feature type="transmembrane region" description="Helical" evidence="7">
    <location>
        <begin position="202"/>
        <end position="220"/>
    </location>
</feature>
<reference evidence="8" key="1">
    <citation type="submission" date="2014-04" db="EMBL/GenBank/DDBJ databases">
        <authorList>
            <person name="Harrison E."/>
        </authorList>
    </citation>
    <scope>NUCLEOTIDE SEQUENCE</scope>
    <source>
        <strain evidence="8">5725y</strain>
    </source>
</reference>
<feature type="transmembrane region" description="Helical" evidence="7">
    <location>
        <begin position="240"/>
        <end position="257"/>
    </location>
</feature>
<proteinExistence type="predicted"/>
<keyword evidence="5 7" id="KW-0472">Membrane</keyword>
<dbReference type="InterPro" id="IPR002797">
    <property type="entry name" value="Polysacc_synth"/>
</dbReference>
<evidence type="ECO:0000256" key="2">
    <source>
        <dbReference type="ARBA" id="ARBA00022475"/>
    </source>
</evidence>
<dbReference type="PANTHER" id="PTHR30250:SF11">
    <property type="entry name" value="O-ANTIGEN TRANSPORTER-RELATED"/>
    <property type="match status" value="1"/>
</dbReference>